<dbReference type="PANTHER" id="PTHR23241">
    <property type="entry name" value="LATE EMBRYOGENESIS ABUNDANT PLANTS LEA-RELATED"/>
    <property type="match status" value="1"/>
</dbReference>
<keyword evidence="3 5" id="KW-1133">Transmembrane helix</keyword>
<evidence type="ECO:0000256" key="4">
    <source>
        <dbReference type="ARBA" id="ARBA00023136"/>
    </source>
</evidence>
<evidence type="ECO:0000256" key="3">
    <source>
        <dbReference type="ARBA" id="ARBA00022989"/>
    </source>
</evidence>
<keyword evidence="2 5" id="KW-0812">Transmembrane</keyword>
<dbReference type="InterPro" id="IPR053009">
    <property type="entry name" value="Xanthocillin_Biosynth-Assoc"/>
</dbReference>
<protein>
    <recommendedName>
        <fullName evidence="6">TMEM205-like domain-containing protein</fullName>
    </recommendedName>
</protein>
<proteinExistence type="predicted"/>
<dbReference type="InterPro" id="IPR025423">
    <property type="entry name" value="TMEM205-like"/>
</dbReference>
<dbReference type="Proteomes" id="UP001556367">
    <property type="component" value="Unassembled WGS sequence"/>
</dbReference>
<feature type="transmembrane region" description="Helical" evidence="5">
    <location>
        <begin position="62"/>
        <end position="82"/>
    </location>
</feature>
<reference evidence="8" key="1">
    <citation type="submission" date="2024-06" db="EMBL/GenBank/DDBJ databases">
        <title>Multi-omics analyses provide insights into the biosynthesis of the anticancer antibiotic pleurotin in Hohenbuehelia grisea.</title>
        <authorList>
            <person name="Weaver J.A."/>
            <person name="Alberti F."/>
        </authorList>
    </citation>
    <scope>NUCLEOTIDE SEQUENCE [LARGE SCALE GENOMIC DNA]</scope>
    <source>
        <strain evidence="8">T-177</strain>
    </source>
</reference>
<organism evidence="7 8">
    <name type="scientific">Hohenbuehelia grisea</name>
    <dbReference type="NCBI Taxonomy" id="104357"/>
    <lineage>
        <taxon>Eukaryota</taxon>
        <taxon>Fungi</taxon>
        <taxon>Dikarya</taxon>
        <taxon>Basidiomycota</taxon>
        <taxon>Agaricomycotina</taxon>
        <taxon>Agaricomycetes</taxon>
        <taxon>Agaricomycetidae</taxon>
        <taxon>Agaricales</taxon>
        <taxon>Pleurotineae</taxon>
        <taxon>Pleurotaceae</taxon>
        <taxon>Hohenbuehelia</taxon>
    </lineage>
</organism>
<keyword evidence="4 5" id="KW-0472">Membrane</keyword>
<sequence length="190" mass="21190">MAKVEILTLSSLTTLAVSPESLYLLAYAWTFGMSVWISFFGGVIAFKSLPRHQFGALQHKTFPIYFLLSIVLSSFMLTKWTFTHPDVITHIYRPNVADVAQAYALATVILMQGSNRFVVGPLTSKTMFQRQRLEKEEGKLYNEPGVSDAMKALNRRFGMLHGISSLANLFAIIALGFHGLWIAHAGVKGY</sequence>
<evidence type="ECO:0000313" key="7">
    <source>
        <dbReference type="EMBL" id="KAL0950769.1"/>
    </source>
</evidence>
<evidence type="ECO:0000256" key="1">
    <source>
        <dbReference type="ARBA" id="ARBA00004370"/>
    </source>
</evidence>
<feature type="transmembrane region" description="Helical" evidence="5">
    <location>
        <begin position="26"/>
        <end position="50"/>
    </location>
</feature>
<comment type="caution">
    <text evidence="7">The sequence shown here is derived from an EMBL/GenBank/DDBJ whole genome shotgun (WGS) entry which is preliminary data.</text>
</comment>
<dbReference type="Pfam" id="PF13664">
    <property type="entry name" value="DUF4149"/>
    <property type="match status" value="1"/>
</dbReference>
<feature type="domain" description="TMEM205-like" evidence="6">
    <location>
        <begin position="25"/>
        <end position="131"/>
    </location>
</feature>
<accession>A0ABR3J564</accession>
<keyword evidence="8" id="KW-1185">Reference proteome</keyword>
<evidence type="ECO:0000259" key="6">
    <source>
        <dbReference type="Pfam" id="PF13664"/>
    </source>
</evidence>
<feature type="transmembrane region" description="Helical" evidence="5">
    <location>
        <begin position="160"/>
        <end position="183"/>
    </location>
</feature>
<evidence type="ECO:0000256" key="2">
    <source>
        <dbReference type="ARBA" id="ARBA00022692"/>
    </source>
</evidence>
<gene>
    <name evidence="7" type="ORF">HGRIS_007536</name>
</gene>
<evidence type="ECO:0000256" key="5">
    <source>
        <dbReference type="SAM" id="Phobius"/>
    </source>
</evidence>
<name>A0ABR3J564_9AGAR</name>
<dbReference type="PANTHER" id="PTHR23241:SF102">
    <property type="entry name" value="LD23009P"/>
    <property type="match status" value="1"/>
</dbReference>
<comment type="subcellular location">
    <subcellularLocation>
        <location evidence="1">Membrane</location>
    </subcellularLocation>
</comment>
<evidence type="ECO:0000313" key="8">
    <source>
        <dbReference type="Proteomes" id="UP001556367"/>
    </source>
</evidence>
<dbReference type="EMBL" id="JASNQZ010000011">
    <property type="protein sequence ID" value="KAL0950769.1"/>
    <property type="molecule type" value="Genomic_DNA"/>
</dbReference>